<dbReference type="AlphaFoldDB" id="A0A2I2G9K2"/>
<feature type="compositionally biased region" description="Basic and acidic residues" evidence="1">
    <location>
        <begin position="251"/>
        <end position="270"/>
    </location>
</feature>
<sequence length="317" mass="35663">RKISQDHSSSVSSTSLRASIDNDGPRISPSNDRDGRRNGETVNCAMTQNQSCLHHRSTSGTSELSTASCSSMSKPSSQYVHPMRQAPRTYTMPLNQSSQMSTTESNDAATGDHVEEELEAQWGSESLHQSMRGSSGQTPRLSLQTQEDPFIKLHGTSQTNLTGRPSLGYSRDTGSILDAASPISRSSLDFSFRSRTRTSMDPISRAATVQAARQAFEEKEAAKARKLEEQQLRAEARQMRRKEKQPWRVSLRQDECREQPWQKEPSEVHGDSAPSRPGSQQGPAPATWKPQPKNRWMHFLTWLRTRLFKIRRRINVL</sequence>
<proteinExistence type="predicted"/>
<dbReference type="RefSeq" id="XP_024704857.1">
    <property type="nucleotide sequence ID" value="XM_024843338.1"/>
</dbReference>
<dbReference type="EMBL" id="MSFO01000004">
    <property type="protein sequence ID" value="PLB49555.1"/>
    <property type="molecule type" value="Genomic_DNA"/>
</dbReference>
<keyword evidence="3" id="KW-1185">Reference proteome</keyword>
<evidence type="ECO:0000313" key="2">
    <source>
        <dbReference type="EMBL" id="PLB49555.1"/>
    </source>
</evidence>
<evidence type="ECO:0000256" key="1">
    <source>
        <dbReference type="SAM" id="MobiDB-lite"/>
    </source>
</evidence>
<feature type="non-terminal residue" evidence="2">
    <location>
        <position position="1"/>
    </location>
</feature>
<dbReference type="GeneID" id="36551038"/>
<gene>
    <name evidence="2" type="ORF">P170DRAFT_324926</name>
</gene>
<comment type="caution">
    <text evidence="2">The sequence shown here is derived from an EMBL/GenBank/DDBJ whole genome shotgun (WGS) entry which is preliminary data.</text>
</comment>
<feature type="compositionally biased region" description="Polar residues" evidence="1">
    <location>
        <begin position="40"/>
        <end position="79"/>
    </location>
</feature>
<feature type="compositionally biased region" description="Low complexity" evidence="1">
    <location>
        <begin position="1"/>
        <end position="19"/>
    </location>
</feature>
<feature type="compositionally biased region" description="Polar residues" evidence="1">
    <location>
        <begin position="92"/>
        <end position="108"/>
    </location>
</feature>
<feature type="region of interest" description="Disordered" evidence="1">
    <location>
        <begin position="237"/>
        <end position="292"/>
    </location>
</feature>
<dbReference type="Proteomes" id="UP000234275">
    <property type="component" value="Unassembled WGS sequence"/>
</dbReference>
<dbReference type="OrthoDB" id="5377213at2759"/>
<feature type="non-terminal residue" evidence="2">
    <location>
        <position position="317"/>
    </location>
</feature>
<dbReference type="VEuPathDB" id="FungiDB:P170DRAFT_324926"/>
<organism evidence="2 3">
    <name type="scientific">Aspergillus steynii IBT 23096</name>
    <dbReference type="NCBI Taxonomy" id="1392250"/>
    <lineage>
        <taxon>Eukaryota</taxon>
        <taxon>Fungi</taxon>
        <taxon>Dikarya</taxon>
        <taxon>Ascomycota</taxon>
        <taxon>Pezizomycotina</taxon>
        <taxon>Eurotiomycetes</taxon>
        <taxon>Eurotiomycetidae</taxon>
        <taxon>Eurotiales</taxon>
        <taxon>Aspergillaceae</taxon>
        <taxon>Aspergillus</taxon>
        <taxon>Aspergillus subgen. Circumdati</taxon>
    </lineage>
</organism>
<feature type="region of interest" description="Disordered" evidence="1">
    <location>
        <begin position="1"/>
        <end position="79"/>
    </location>
</feature>
<reference evidence="2 3" key="1">
    <citation type="submission" date="2016-12" db="EMBL/GenBank/DDBJ databases">
        <title>The genomes of Aspergillus section Nigri reveals drivers in fungal speciation.</title>
        <authorList>
            <consortium name="DOE Joint Genome Institute"/>
            <person name="Vesth T.C."/>
            <person name="Nybo J."/>
            <person name="Theobald S."/>
            <person name="Brandl J."/>
            <person name="Frisvad J.C."/>
            <person name="Nielsen K.F."/>
            <person name="Lyhne E.K."/>
            <person name="Kogle M.E."/>
            <person name="Kuo A."/>
            <person name="Riley R."/>
            <person name="Clum A."/>
            <person name="Nolan M."/>
            <person name="Lipzen A."/>
            <person name="Salamov A."/>
            <person name="Henrissat B."/>
            <person name="Wiebenga A."/>
            <person name="De Vries R.P."/>
            <person name="Grigoriev I.V."/>
            <person name="Mortensen U.H."/>
            <person name="Andersen M.R."/>
            <person name="Baker S.E."/>
        </authorList>
    </citation>
    <scope>NUCLEOTIDE SEQUENCE [LARGE SCALE GENOMIC DNA]</scope>
    <source>
        <strain evidence="2 3">IBT 23096</strain>
    </source>
</reference>
<feature type="region of interest" description="Disordered" evidence="1">
    <location>
        <begin position="91"/>
        <end position="113"/>
    </location>
</feature>
<accession>A0A2I2G9K2</accession>
<name>A0A2I2G9K2_9EURO</name>
<evidence type="ECO:0000313" key="3">
    <source>
        <dbReference type="Proteomes" id="UP000234275"/>
    </source>
</evidence>
<protein>
    <submittedName>
        <fullName evidence="2">Uncharacterized protein</fullName>
    </submittedName>
</protein>